<dbReference type="GO" id="GO:0015267">
    <property type="term" value="F:channel activity"/>
    <property type="evidence" value="ECO:0007669"/>
    <property type="project" value="TreeGrafter"/>
</dbReference>
<dbReference type="RefSeq" id="XP_026064330.1">
    <property type="nucleotide sequence ID" value="XM_026208545.1"/>
</dbReference>
<organism evidence="5 6">
    <name type="scientific">Carassius auratus</name>
    <name type="common">Goldfish</name>
    <dbReference type="NCBI Taxonomy" id="7957"/>
    <lineage>
        <taxon>Eukaryota</taxon>
        <taxon>Metazoa</taxon>
        <taxon>Chordata</taxon>
        <taxon>Craniata</taxon>
        <taxon>Vertebrata</taxon>
        <taxon>Euteleostomi</taxon>
        <taxon>Actinopterygii</taxon>
        <taxon>Neopterygii</taxon>
        <taxon>Teleostei</taxon>
        <taxon>Ostariophysi</taxon>
        <taxon>Cypriniformes</taxon>
        <taxon>Cyprinidae</taxon>
        <taxon>Cyprininae</taxon>
        <taxon>Carassius</taxon>
    </lineage>
</organism>
<evidence type="ECO:0000259" key="4">
    <source>
        <dbReference type="SMART" id="SM00337"/>
    </source>
</evidence>
<dbReference type="PRINTS" id="PR01862">
    <property type="entry name" value="BCL2FAMILY"/>
</dbReference>
<dbReference type="PROSITE" id="PS50062">
    <property type="entry name" value="BCL2_FAMILY"/>
    <property type="match status" value="1"/>
</dbReference>
<keyword evidence="3" id="KW-1133">Transmembrane helix</keyword>
<keyword evidence="2" id="KW-0053">Apoptosis</keyword>
<dbReference type="GO" id="GO:0042981">
    <property type="term" value="P:regulation of apoptotic process"/>
    <property type="evidence" value="ECO:0007669"/>
    <property type="project" value="InterPro"/>
</dbReference>
<dbReference type="Pfam" id="PF00452">
    <property type="entry name" value="Bcl-2"/>
    <property type="match status" value="1"/>
</dbReference>
<feature type="transmembrane region" description="Helical" evidence="3">
    <location>
        <begin position="173"/>
        <end position="193"/>
    </location>
</feature>
<dbReference type="GO" id="GO:0005741">
    <property type="term" value="C:mitochondrial outer membrane"/>
    <property type="evidence" value="ECO:0007669"/>
    <property type="project" value="TreeGrafter"/>
</dbReference>
<dbReference type="SUPFAM" id="SSF56854">
    <property type="entry name" value="Bcl-2 inhibitors of programmed cell death"/>
    <property type="match status" value="1"/>
</dbReference>
<dbReference type="OrthoDB" id="8856583at2759"/>
<dbReference type="GO" id="GO:0097192">
    <property type="term" value="P:extrinsic apoptotic signaling pathway in absence of ligand"/>
    <property type="evidence" value="ECO:0007669"/>
    <property type="project" value="TreeGrafter"/>
</dbReference>
<evidence type="ECO:0000256" key="1">
    <source>
        <dbReference type="ARBA" id="ARBA00009458"/>
    </source>
</evidence>
<evidence type="ECO:0000256" key="3">
    <source>
        <dbReference type="SAM" id="Phobius"/>
    </source>
</evidence>
<dbReference type="KEGG" id="caua:113047209"/>
<dbReference type="PANTHER" id="PTHR11256">
    <property type="entry name" value="BCL-2 RELATED"/>
    <property type="match status" value="1"/>
</dbReference>
<name>A0A6P6JXG0_CARAU</name>
<evidence type="ECO:0000256" key="2">
    <source>
        <dbReference type="ARBA" id="ARBA00022703"/>
    </source>
</evidence>
<sequence>MNTEKKEALMSSDYEFSKNLVLRSLKDQVQRAGIEASSLPEPQPMNDDQEQLLDQVATLTRDIGDILDRNTYFNKMVGKLADVADIRSFQKLVEKVFVDGITWGKIITLICVIGKAVAKILANSAPTIVSWTLDYFRNYLQNWICSRGGWVNSIYTLARSSYELDFGSSSNPIPLSSGVIFLSGALLGGFVVWRLKRGA</sequence>
<protein>
    <submittedName>
        <fullName evidence="6">Apoptosis regulator BAX-like</fullName>
    </submittedName>
</protein>
<dbReference type="AlphaFoldDB" id="A0A6P6JXG0"/>
<gene>
    <name evidence="6" type="primary">LOC113047209</name>
</gene>
<keyword evidence="3" id="KW-0472">Membrane</keyword>
<dbReference type="Proteomes" id="UP000515129">
    <property type="component" value="Chromosome 28"/>
</dbReference>
<keyword evidence="3" id="KW-0812">Transmembrane</keyword>
<dbReference type="InterPro" id="IPR026298">
    <property type="entry name" value="Bcl-2_fam"/>
</dbReference>
<dbReference type="SMART" id="SM00337">
    <property type="entry name" value="BCL"/>
    <property type="match status" value="1"/>
</dbReference>
<dbReference type="GO" id="GO:0008630">
    <property type="term" value="P:intrinsic apoptotic signaling pathway in response to DNA damage"/>
    <property type="evidence" value="ECO:0007669"/>
    <property type="project" value="TreeGrafter"/>
</dbReference>
<feature type="domain" description="Bcl-2 Bcl-2 homology region 1-3" evidence="4">
    <location>
        <begin position="60"/>
        <end position="150"/>
    </location>
</feature>
<dbReference type="Gene3D" id="1.10.437.10">
    <property type="entry name" value="Blc2-like"/>
    <property type="match status" value="1"/>
</dbReference>
<evidence type="ECO:0000313" key="6">
    <source>
        <dbReference type="RefSeq" id="XP_026064330.1"/>
    </source>
</evidence>
<accession>A0A6P6JXG0</accession>
<dbReference type="GO" id="GO:0051400">
    <property type="term" value="F:BH domain binding"/>
    <property type="evidence" value="ECO:0007669"/>
    <property type="project" value="TreeGrafter"/>
</dbReference>
<dbReference type="GO" id="GO:0008053">
    <property type="term" value="P:mitochondrial fusion"/>
    <property type="evidence" value="ECO:0007669"/>
    <property type="project" value="TreeGrafter"/>
</dbReference>
<dbReference type="InterPro" id="IPR046371">
    <property type="entry name" value="Bcl-2_BH1-3"/>
</dbReference>
<proteinExistence type="inferred from homology"/>
<comment type="similarity">
    <text evidence="1">Belongs to the Bcl-2 family.</text>
</comment>
<dbReference type="GeneID" id="113047209"/>
<dbReference type="InterPro" id="IPR036834">
    <property type="entry name" value="Bcl-2-like_sf"/>
</dbReference>
<dbReference type="GO" id="GO:0001836">
    <property type="term" value="P:release of cytochrome c from mitochondria"/>
    <property type="evidence" value="ECO:0007669"/>
    <property type="project" value="TreeGrafter"/>
</dbReference>
<evidence type="ECO:0000313" key="5">
    <source>
        <dbReference type="Proteomes" id="UP000515129"/>
    </source>
</evidence>
<reference evidence="6" key="1">
    <citation type="submission" date="2025-08" db="UniProtKB">
        <authorList>
            <consortium name="RefSeq"/>
        </authorList>
    </citation>
    <scope>IDENTIFICATION</scope>
    <source>
        <strain evidence="6">Wakin</strain>
        <tissue evidence="6">Muscle</tissue>
    </source>
</reference>
<keyword evidence="5" id="KW-1185">Reference proteome</keyword>
<dbReference type="PANTHER" id="PTHR11256:SF42">
    <property type="entry name" value="APOPTOSIS REGULATOR BAX"/>
    <property type="match status" value="1"/>
</dbReference>
<dbReference type="InterPro" id="IPR002475">
    <property type="entry name" value="Bcl2-like"/>
</dbReference>